<dbReference type="NCBIfam" id="TIGR03902">
    <property type="entry name" value="rhom_GG_sort"/>
    <property type="match status" value="1"/>
</dbReference>
<protein>
    <submittedName>
        <fullName evidence="7">Rhombosortase</fullName>
        <ecNumber evidence="7">3.4.21.-</ecNumber>
    </submittedName>
</protein>
<evidence type="ECO:0000256" key="5">
    <source>
        <dbReference type="SAM" id="Phobius"/>
    </source>
</evidence>
<evidence type="ECO:0000256" key="2">
    <source>
        <dbReference type="ARBA" id="ARBA00022692"/>
    </source>
</evidence>
<name>A0A7V2T0H8_LEUMU</name>
<comment type="caution">
    <text evidence="7">The sequence shown here is derived from an EMBL/GenBank/DDBJ whole genome shotgun (WGS) entry which is preliminary data.</text>
</comment>
<feature type="transmembrane region" description="Helical" evidence="5">
    <location>
        <begin position="75"/>
        <end position="94"/>
    </location>
</feature>
<dbReference type="InterPro" id="IPR023826">
    <property type="entry name" value="Rhom-like_SP_proteobac"/>
</dbReference>
<dbReference type="AlphaFoldDB" id="A0A7V2T0H8"/>
<keyword evidence="7" id="KW-0378">Hydrolase</keyword>
<feature type="transmembrane region" description="Helical" evidence="5">
    <location>
        <begin position="100"/>
        <end position="119"/>
    </location>
</feature>
<evidence type="ECO:0000256" key="1">
    <source>
        <dbReference type="ARBA" id="ARBA00004141"/>
    </source>
</evidence>
<comment type="subcellular location">
    <subcellularLocation>
        <location evidence="1">Membrane</location>
        <topology evidence="1">Multi-pass membrane protein</topology>
    </subcellularLocation>
</comment>
<keyword evidence="3 5" id="KW-1133">Transmembrane helix</keyword>
<dbReference type="SUPFAM" id="SSF144091">
    <property type="entry name" value="Rhomboid-like"/>
    <property type="match status" value="1"/>
</dbReference>
<dbReference type="GO" id="GO:0004252">
    <property type="term" value="F:serine-type endopeptidase activity"/>
    <property type="evidence" value="ECO:0007669"/>
    <property type="project" value="InterPro"/>
</dbReference>
<organism evidence="7">
    <name type="scientific">Leucothrix mucor</name>
    <dbReference type="NCBI Taxonomy" id="45248"/>
    <lineage>
        <taxon>Bacteria</taxon>
        <taxon>Pseudomonadati</taxon>
        <taxon>Pseudomonadota</taxon>
        <taxon>Gammaproteobacteria</taxon>
        <taxon>Thiotrichales</taxon>
        <taxon>Thiotrichaceae</taxon>
        <taxon>Leucothrix</taxon>
    </lineage>
</organism>
<evidence type="ECO:0000256" key="3">
    <source>
        <dbReference type="ARBA" id="ARBA00022989"/>
    </source>
</evidence>
<keyword evidence="4 5" id="KW-0472">Membrane</keyword>
<dbReference type="EMBL" id="DRMS01000229">
    <property type="protein sequence ID" value="HFC92357.1"/>
    <property type="molecule type" value="Genomic_DNA"/>
</dbReference>
<dbReference type="EC" id="3.4.21.-" evidence="7"/>
<feature type="transmembrane region" description="Helical" evidence="5">
    <location>
        <begin position="126"/>
        <end position="145"/>
    </location>
</feature>
<keyword evidence="2 5" id="KW-0812">Transmembrane</keyword>
<accession>A0A7V2T0H8</accession>
<evidence type="ECO:0000256" key="4">
    <source>
        <dbReference type="ARBA" id="ARBA00023136"/>
    </source>
</evidence>
<feature type="transmembrane region" description="Helical" evidence="5">
    <location>
        <begin position="165"/>
        <end position="181"/>
    </location>
</feature>
<evidence type="ECO:0000313" key="7">
    <source>
        <dbReference type="EMBL" id="HFC92357.1"/>
    </source>
</evidence>
<feature type="transmembrane region" description="Helical" evidence="5">
    <location>
        <begin position="5"/>
        <end position="22"/>
    </location>
</feature>
<dbReference type="GO" id="GO:0016020">
    <property type="term" value="C:membrane"/>
    <property type="evidence" value="ECO:0007669"/>
    <property type="project" value="UniProtKB-SubCell"/>
</dbReference>
<dbReference type="InterPro" id="IPR035952">
    <property type="entry name" value="Rhomboid-like_sf"/>
</dbReference>
<dbReference type="Gene3D" id="1.20.1540.10">
    <property type="entry name" value="Rhomboid-like"/>
    <property type="match status" value="1"/>
</dbReference>
<dbReference type="Pfam" id="PF01694">
    <property type="entry name" value="Rhomboid"/>
    <property type="match status" value="1"/>
</dbReference>
<evidence type="ECO:0000259" key="6">
    <source>
        <dbReference type="Pfam" id="PF01694"/>
    </source>
</evidence>
<sequence>MPSQLISTSIVFSIVLILLQFIQNDLLFLRENIQQGELWRIWTGNLIHSNYTHLGLNLSGFWLFVFIFKELINAIQLMLSLAILISGVGLGLYFLNPELYWYAGLSGALYGLFIVGAFYALVDKDFITGVSIIIVIPVKIIWDHLHNTGQLNADLIGVPVSTDSHIYGISTAFFIGIYVLYQHISNQTK</sequence>
<dbReference type="Proteomes" id="UP000885750">
    <property type="component" value="Unassembled WGS sequence"/>
</dbReference>
<dbReference type="InterPro" id="IPR022764">
    <property type="entry name" value="Peptidase_S54_rhomboid_dom"/>
</dbReference>
<feature type="transmembrane region" description="Helical" evidence="5">
    <location>
        <begin position="51"/>
        <end position="68"/>
    </location>
</feature>
<reference evidence="7" key="1">
    <citation type="journal article" date="2020" name="mSystems">
        <title>Genome- and Community-Level Interaction Insights into Carbon Utilization and Element Cycling Functions of Hydrothermarchaeota in Hydrothermal Sediment.</title>
        <authorList>
            <person name="Zhou Z."/>
            <person name="Liu Y."/>
            <person name="Xu W."/>
            <person name="Pan J."/>
            <person name="Luo Z.H."/>
            <person name="Li M."/>
        </authorList>
    </citation>
    <scope>NUCLEOTIDE SEQUENCE [LARGE SCALE GENOMIC DNA]</scope>
    <source>
        <strain evidence="7">HyVt-493</strain>
    </source>
</reference>
<gene>
    <name evidence="7" type="primary">rrtA</name>
    <name evidence="7" type="ORF">ENJ51_06040</name>
</gene>
<feature type="domain" description="Peptidase S54 rhomboid" evidence="6">
    <location>
        <begin position="36"/>
        <end position="181"/>
    </location>
</feature>
<proteinExistence type="predicted"/>